<feature type="compositionally biased region" description="Low complexity" evidence="1">
    <location>
        <begin position="50"/>
        <end position="62"/>
    </location>
</feature>
<evidence type="ECO:0000313" key="3">
    <source>
        <dbReference type="EMBL" id="MPC25515.1"/>
    </source>
</evidence>
<protein>
    <recommendedName>
        <fullName evidence="5">Secreted protein</fullName>
    </recommendedName>
</protein>
<feature type="signal peptide" evidence="2">
    <location>
        <begin position="1"/>
        <end position="28"/>
    </location>
</feature>
<dbReference type="EMBL" id="VSRR010001474">
    <property type="protein sequence ID" value="MPC25515.1"/>
    <property type="molecule type" value="Genomic_DNA"/>
</dbReference>
<sequence>MQDELLIFATTVSTLLHLSVCLFVCVSAQPCGGSRQGCPLTSPQPPNAPRRLSTRSAASGRSTAIQGRQYSLPLPRSAPLFQSRHSYCSHAAMSLRHTLLPCFLVHKPAMKTTHSQFPISSSINSHYYALTFHSPPYINSRLYFDSGIGNNNTLRAHCLAPLGNAGLQVLSFFLLLS</sequence>
<name>A0A5B7DW59_PORTR</name>
<evidence type="ECO:0008006" key="5">
    <source>
        <dbReference type="Google" id="ProtNLM"/>
    </source>
</evidence>
<proteinExistence type="predicted"/>
<accession>A0A5B7DW59</accession>
<evidence type="ECO:0000256" key="1">
    <source>
        <dbReference type="SAM" id="MobiDB-lite"/>
    </source>
</evidence>
<evidence type="ECO:0000256" key="2">
    <source>
        <dbReference type="SAM" id="SignalP"/>
    </source>
</evidence>
<reference evidence="3 4" key="1">
    <citation type="submission" date="2019-05" db="EMBL/GenBank/DDBJ databases">
        <title>Another draft genome of Portunus trituberculatus and its Hox gene families provides insights of decapod evolution.</title>
        <authorList>
            <person name="Jeong J.-H."/>
            <person name="Song I."/>
            <person name="Kim S."/>
            <person name="Choi T."/>
            <person name="Kim D."/>
            <person name="Ryu S."/>
            <person name="Kim W."/>
        </authorList>
    </citation>
    <scope>NUCLEOTIDE SEQUENCE [LARGE SCALE GENOMIC DNA]</scope>
    <source>
        <tissue evidence="3">Muscle</tissue>
    </source>
</reference>
<keyword evidence="2" id="KW-0732">Signal</keyword>
<comment type="caution">
    <text evidence="3">The sequence shown here is derived from an EMBL/GenBank/DDBJ whole genome shotgun (WGS) entry which is preliminary data.</text>
</comment>
<feature type="region of interest" description="Disordered" evidence="1">
    <location>
        <begin position="36"/>
        <end position="62"/>
    </location>
</feature>
<keyword evidence="4" id="KW-1185">Reference proteome</keyword>
<dbReference type="Proteomes" id="UP000324222">
    <property type="component" value="Unassembled WGS sequence"/>
</dbReference>
<evidence type="ECO:0000313" key="4">
    <source>
        <dbReference type="Proteomes" id="UP000324222"/>
    </source>
</evidence>
<organism evidence="3 4">
    <name type="scientific">Portunus trituberculatus</name>
    <name type="common">Swimming crab</name>
    <name type="synonym">Neptunus trituberculatus</name>
    <dbReference type="NCBI Taxonomy" id="210409"/>
    <lineage>
        <taxon>Eukaryota</taxon>
        <taxon>Metazoa</taxon>
        <taxon>Ecdysozoa</taxon>
        <taxon>Arthropoda</taxon>
        <taxon>Crustacea</taxon>
        <taxon>Multicrustacea</taxon>
        <taxon>Malacostraca</taxon>
        <taxon>Eumalacostraca</taxon>
        <taxon>Eucarida</taxon>
        <taxon>Decapoda</taxon>
        <taxon>Pleocyemata</taxon>
        <taxon>Brachyura</taxon>
        <taxon>Eubrachyura</taxon>
        <taxon>Portunoidea</taxon>
        <taxon>Portunidae</taxon>
        <taxon>Portuninae</taxon>
        <taxon>Portunus</taxon>
    </lineage>
</organism>
<gene>
    <name evidence="3" type="ORF">E2C01_018632</name>
</gene>
<feature type="chain" id="PRO_5022834630" description="Secreted protein" evidence="2">
    <location>
        <begin position="29"/>
        <end position="177"/>
    </location>
</feature>
<dbReference type="AlphaFoldDB" id="A0A5B7DW59"/>